<evidence type="ECO:0000256" key="1">
    <source>
        <dbReference type="ARBA" id="ARBA00022741"/>
    </source>
</evidence>
<feature type="domain" description="Obg" evidence="5">
    <location>
        <begin position="89"/>
        <end position="336"/>
    </location>
</feature>
<keyword evidence="7" id="KW-1185">Reference proteome</keyword>
<evidence type="ECO:0000313" key="7">
    <source>
        <dbReference type="Proteomes" id="UP001465976"/>
    </source>
</evidence>
<gene>
    <name evidence="6" type="primary">MTG2</name>
    <name evidence="6" type="ORF">V5O48_002589</name>
</gene>
<feature type="region of interest" description="Disordered" evidence="3">
    <location>
        <begin position="393"/>
        <end position="431"/>
    </location>
</feature>
<dbReference type="Proteomes" id="UP001465976">
    <property type="component" value="Unassembled WGS sequence"/>
</dbReference>
<dbReference type="Gene3D" id="2.70.210.12">
    <property type="entry name" value="GTP1/OBG domain"/>
    <property type="match status" value="1"/>
</dbReference>
<dbReference type="EC" id="1.14.11.27" evidence="6"/>
<dbReference type="InterPro" id="IPR031167">
    <property type="entry name" value="G_OBG"/>
</dbReference>
<dbReference type="InterPro" id="IPR036726">
    <property type="entry name" value="GTP1_OBG_dom_sf"/>
</dbReference>
<dbReference type="SUPFAM" id="SSF52540">
    <property type="entry name" value="P-loop containing nucleoside triphosphate hydrolases"/>
    <property type="match status" value="1"/>
</dbReference>
<name>A0ABR3FVB0_9AGAR</name>
<evidence type="ECO:0000256" key="3">
    <source>
        <dbReference type="SAM" id="MobiDB-lite"/>
    </source>
</evidence>
<feature type="region of interest" description="Disordered" evidence="3">
    <location>
        <begin position="299"/>
        <end position="321"/>
    </location>
</feature>
<dbReference type="InterPro" id="IPR006169">
    <property type="entry name" value="GTP1_OBG_dom"/>
</dbReference>
<dbReference type="SUPFAM" id="SSF82051">
    <property type="entry name" value="Obg GTP-binding protein N-terminal domain"/>
    <property type="match status" value="1"/>
</dbReference>
<sequence>MKLASLSSDAEKAPYIQRCLQSGNAALQGGMFRTLPPSSSTFKLCKQTLSFSTYSAARNQAFPRRYEDEDYEAYQRRRKTEWKRQQGSQGFLDELIINVRGGKGGDGCVAFHREKFLPHGPPSGGNGGRGGDVYILPTTELTSLATVAKRVRGEPGGNGQGTWQNGKTGSPLIIRVPLGTVVREIPRGDPRRAKDEWEAEEEALEGLDPSEKQAKMREKRWMHYPRYGNSNVEKDAFKEAEDTLYKQERERRYTRRKRELQSPIFLDLDKTEEAEADPNAPLGLPRKDNFGHLVASGGQGGMGNPSFQTNENRKPRWATRGHEGERITLSLELKLLADIGLVGMPNAGKSTLLRAVTGGRARTEVAGYAFTTLNPVVGVVRMAGDGTFEGSLSQTHVHEETSIEEAEERQRMENGELAHSPTRNQSDGSGDGMYRMGHRFDLIEDFRFTIADNPGLIAQASENVGLGHSFLRSMERSLALVYVVDFSAPAPWDELAVLRDELEQYQPGMSHKVRMVIANKSDMLAGDGDPASIEEAKSKLKKLEDFVHSEMQVLDRHGAPLQLDVVPVSAKFSQNIKKVVGLMKKYVEDARDSGVGSTT</sequence>
<proteinExistence type="predicted"/>
<evidence type="ECO:0000313" key="6">
    <source>
        <dbReference type="EMBL" id="KAL0579418.1"/>
    </source>
</evidence>
<dbReference type="PROSITE" id="PS51710">
    <property type="entry name" value="G_OBG"/>
    <property type="match status" value="1"/>
</dbReference>
<dbReference type="Gene3D" id="3.40.50.300">
    <property type="entry name" value="P-loop containing nucleotide triphosphate hydrolases"/>
    <property type="match status" value="1"/>
</dbReference>
<reference evidence="6 7" key="1">
    <citation type="submission" date="2024-02" db="EMBL/GenBank/DDBJ databases">
        <title>A draft genome for the cacao thread blight pathogen Marasmius crinis-equi.</title>
        <authorList>
            <person name="Cohen S.P."/>
            <person name="Baruah I.K."/>
            <person name="Amoako-Attah I."/>
            <person name="Bukari Y."/>
            <person name="Meinhardt L.W."/>
            <person name="Bailey B.A."/>
        </authorList>
    </citation>
    <scope>NUCLEOTIDE SEQUENCE [LARGE SCALE GENOMIC DNA]</scope>
    <source>
        <strain evidence="6 7">GH-76</strain>
    </source>
</reference>
<dbReference type="InterPro" id="IPR027417">
    <property type="entry name" value="P-loop_NTPase"/>
</dbReference>
<dbReference type="InterPro" id="IPR045086">
    <property type="entry name" value="OBG_GTPase"/>
</dbReference>
<dbReference type="EMBL" id="JBAHYK010000060">
    <property type="protein sequence ID" value="KAL0579418.1"/>
    <property type="molecule type" value="Genomic_DNA"/>
</dbReference>
<dbReference type="Pfam" id="PF01926">
    <property type="entry name" value="MMR_HSR1"/>
    <property type="match status" value="1"/>
</dbReference>
<accession>A0ABR3FVB0</accession>
<dbReference type="GO" id="GO:0140680">
    <property type="term" value="F:histone H3K36me/H3K36me2 demethylase activity"/>
    <property type="evidence" value="ECO:0007669"/>
    <property type="project" value="UniProtKB-EC"/>
</dbReference>
<keyword evidence="2" id="KW-0342">GTP-binding</keyword>
<dbReference type="InterPro" id="IPR006073">
    <property type="entry name" value="GTP-bd"/>
</dbReference>
<dbReference type="CDD" id="cd01898">
    <property type="entry name" value="Obg"/>
    <property type="match status" value="1"/>
</dbReference>
<evidence type="ECO:0000259" key="5">
    <source>
        <dbReference type="PROSITE" id="PS51883"/>
    </source>
</evidence>
<feature type="domain" description="OBG-type G" evidence="4">
    <location>
        <begin position="337"/>
        <end position="588"/>
    </location>
</feature>
<keyword evidence="6" id="KW-0560">Oxidoreductase</keyword>
<comment type="caution">
    <text evidence="6">The sequence shown here is derived from an EMBL/GenBank/DDBJ whole genome shotgun (WGS) entry which is preliminary data.</text>
</comment>
<dbReference type="PANTHER" id="PTHR11702">
    <property type="entry name" value="DEVELOPMENTALLY REGULATED GTP-BINDING PROTEIN-RELATED"/>
    <property type="match status" value="1"/>
</dbReference>
<feature type="compositionally biased region" description="Basic and acidic residues" evidence="3">
    <location>
        <begin position="186"/>
        <end position="196"/>
    </location>
</feature>
<feature type="region of interest" description="Disordered" evidence="3">
    <location>
        <begin position="186"/>
        <end position="212"/>
    </location>
</feature>
<keyword evidence="1" id="KW-0547">Nucleotide-binding</keyword>
<evidence type="ECO:0000256" key="2">
    <source>
        <dbReference type="ARBA" id="ARBA00023134"/>
    </source>
</evidence>
<protein>
    <submittedName>
        <fullName evidence="6">GTPase of the mitochondrial inner membrane that associates with the large ribosomal subunit</fullName>
        <ecNumber evidence="6">1.14.11.27</ecNumber>
    </submittedName>
</protein>
<organism evidence="6 7">
    <name type="scientific">Marasmius crinis-equi</name>
    <dbReference type="NCBI Taxonomy" id="585013"/>
    <lineage>
        <taxon>Eukaryota</taxon>
        <taxon>Fungi</taxon>
        <taxon>Dikarya</taxon>
        <taxon>Basidiomycota</taxon>
        <taxon>Agaricomycotina</taxon>
        <taxon>Agaricomycetes</taxon>
        <taxon>Agaricomycetidae</taxon>
        <taxon>Agaricales</taxon>
        <taxon>Marasmiineae</taxon>
        <taxon>Marasmiaceae</taxon>
        <taxon>Marasmius</taxon>
    </lineage>
</organism>
<dbReference type="PROSITE" id="PS51883">
    <property type="entry name" value="OBG"/>
    <property type="match status" value="1"/>
</dbReference>
<dbReference type="PANTHER" id="PTHR11702:SF31">
    <property type="entry name" value="MITOCHONDRIAL RIBOSOME-ASSOCIATED GTPASE 2"/>
    <property type="match status" value="1"/>
</dbReference>
<evidence type="ECO:0000259" key="4">
    <source>
        <dbReference type="PROSITE" id="PS51710"/>
    </source>
</evidence>
<dbReference type="Pfam" id="PF01018">
    <property type="entry name" value="GTP1_OBG"/>
    <property type="match status" value="2"/>
</dbReference>